<dbReference type="PANTHER" id="PTHR31126:SF1">
    <property type="entry name" value="TYROSINE SPECIFIC PROTEIN PHOSPHATASES DOMAIN-CONTAINING PROTEIN"/>
    <property type="match status" value="1"/>
</dbReference>
<dbReference type="OrthoDB" id="1188001at2"/>
<accession>A0A543DQH1</accession>
<dbReference type="Pfam" id="PF13350">
    <property type="entry name" value="Y_phosphatase3"/>
    <property type="match status" value="1"/>
</dbReference>
<sequence length="257" mass="26661">MTAGLEPPRDHQVPGAFNVRDVGGYPAGTGRVRWGRLFRSAGLQHLDDAGRQAFAALGLRTVVDLRSSAECAAAPSALDGTGLVPAHRPVLGDGGSAFAAGTEIPTLAELYEHMLTTCGDGLVAAVRELARPGALPALVHCAAGKDRTGVVIALVLSAVGVPDETVATDYALTAARLPESFFAALPVPEHLTPDALTLLHAIYRESPAEVMHRLLDALHTVHGGAAAYLLAHGMTRGELDALTRALVTIPSTEPEPS</sequence>
<dbReference type="PANTHER" id="PTHR31126">
    <property type="entry name" value="TYROSINE-PROTEIN PHOSPHATASE"/>
    <property type="match status" value="1"/>
</dbReference>
<organism evidence="3 4">
    <name type="scientific">Pseudonocardia kunmingensis</name>
    <dbReference type="NCBI Taxonomy" id="630975"/>
    <lineage>
        <taxon>Bacteria</taxon>
        <taxon>Bacillati</taxon>
        <taxon>Actinomycetota</taxon>
        <taxon>Actinomycetes</taxon>
        <taxon>Pseudonocardiales</taxon>
        <taxon>Pseudonocardiaceae</taxon>
        <taxon>Pseudonocardia</taxon>
    </lineage>
</organism>
<gene>
    <name evidence="3" type="ORF">FB558_4129</name>
</gene>
<dbReference type="Proteomes" id="UP000315677">
    <property type="component" value="Unassembled WGS sequence"/>
</dbReference>
<dbReference type="Gene3D" id="3.90.190.10">
    <property type="entry name" value="Protein tyrosine phosphatase superfamily"/>
    <property type="match status" value="1"/>
</dbReference>
<dbReference type="EMBL" id="VFPA01000002">
    <property type="protein sequence ID" value="TQM11564.1"/>
    <property type="molecule type" value="Genomic_DNA"/>
</dbReference>
<dbReference type="RefSeq" id="WP_142055803.1">
    <property type="nucleotide sequence ID" value="NZ_VFPA01000002.1"/>
</dbReference>
<dbReference type="AlphaFoldDB" id="A0A543DQH1"/>
<feature type="domain" description="Tyrosine specific protein phosphatases" evidence="2">
    <location>
        <begin position="120"/>
        <end position="176"/>
    </location>
</feature>
<comment type="similarity">
    <text evidence="1">Belongs to the protein-tyrosine phosphatase family.</text>
</comment>
<reference evidence="3 4" key="1">
    <citation type="submission" date="2019-06" db="EMBL/GenBank/DDBJ databases">
        <title>Sequencing the genomes of 1000 actinobacteria strains.</title>
        <authorList>
            <person name="Klenk H.-P."/>
        </authorList>
    </citation>
    <scope>NUCLEOTIDE SEQUENCE [LARGE SCALE GENOMIC DNA]</scope>
    <source>
        <strain evidence="3 4">DSM 45301</strain>
    </source>
</reference>
<name>A0A543DQH1_9PSEU</name>
<dbReference type="SUPFAM" id="SSF52799">
    <property type="entry name" value="(Phosphotyrosine protein) phosphatases II"/>
    <property type="match status" value="1"/>
</dbReference>
<dbReference type="InterPro" id="IPR016130">
    <property type="entry name" value="Tyr_Pase_AS"/>
</dbReference>
<dbReference type="PROSITE" id="PS50056">
    <property type="entry name" value="TYR_PHOSPHATASE_2"/>
    <property type="match status" value="1"/>
</dbReference>
<protein>
    <submittedName>
        <fullName evidence="3">Protein-tyrosine phosphatase</fullName>
    </submittedName>
</protein>
<dbReference type="GO" id="GO:0004721">
    <property type="term" value="F:phosphoprotein phosphatase activity"/>
    <property type="evidence" value="ECO:0007669"/>
    <property type="project" value="InterPro"/>
</dbReference>
<dbReference type="InterPro" id="IPR029021">
    <property type="entry name" value="Prot-tyrosine_phosphatase-like"/>
</dbReference>
<keyword evidence="4" id="KW-1185">Reference proteome</keyword>
<evidence type="ECO:0000313" key="4">
    <source>
        <dbReference type="Proteomes" id="UP000315677"/>
    </source>
</evidence>
<comment type="caution">
    <text evidence="3">The sequence shown here is derived from an EMBL/GenBank/DDBJ whole genome shotgun (WGS) entry which is preliminary data.</text>
</comment>
<evidence type="ECO:0000259" key="2">
    <source>
        <dbReference type="PROSITE" id="PS50056"/>
    </source>
</evidence>
<evidence type="ECO:0000313" key="3">
    <source>
        <dbReference type="EMBL" id="TQM11564.1"/>
    </source>
</evidence>
<dbReference type="InterPro" id="IPR026893">
    <property type="entry name" value="Tyr/Ser_Pase_IphP-type"/>
</dbReference>
<evidence type="ECO:0000256" key="1">
    <source>
        <dbReference type="ARBA" id="ARBA00009580"/>
    </source>
</evidence>
<dbReference type="PROSITE" id="PS00383">
    <property type="entry name" value="TYR_PHOSPHATASE_1"/>
    <property type="match status" value="1"/>
</dbReference>
<proteinExistence type="inferred from homology"/>
<dbReference type="InterPro" id="IPR000387">
    <property type="entry name" value="Tyr_Pase_dom"/>
</dbReference>